<feature type="transmembrane region" description="Helical" evidence="5">
    <location>
        <begin position="89"/>
        <end position="107"/>
    </location>
</feature>
<gene>
    <name evidence="7" type="ORF">CSA09_05475</name>
</gene>
<organism evidence="7 8">
    <name type="scientific">Candidatus Contendibacter odensensis</name>
    <dbReference type="NCBI Taxonomy" id="1400860"/>
    <lineage>
        <taxon>Bacteria</taxon>
        <taxon>Pseudomonadati</taxon>
        <taxon>Pseudomonadota</taxon>
        <taxon>Gammaproteobacteria</taxon>
        <taxon>Candidatus Competibacteraceae</taxon>
        <taxon>Candidatus Contendibacter</taxon>
    </lineage>
</organism>
<keyword evidence="3 5" id="KW-1133">Transmembrane helix</keyword>
<feature type="transmembrane region" description="Helical" evidence="5">
    <location>
        <begin position="201"/>
        <end position="217"/>
    </location>
</feature>
<feature type="transmembrane region" description="Helical" evidence="5">
    <location>
        <begin position="34"/>
        <end position="53"/>
    </location>
</feature>
<feature type="transmembrane region" description="Helical" evidence="5">
    <location>
        <begin position="224"/>
        <end position="243"/>
    </location>
</feature>
<evidence type="ECO:0000256" key="2">
    <source>
        <dbReference type="ARBA" id="ARBA00022692"/>
    </source>
</evidence>
<evidence type="ECO:0000256" key="4">
    <source>
        <dbReference type="ARBA" id="ARBA00023136"/>
    </source>
</evidence>
<evidence type="ECO:0000256" key="5">
    <source>
        <dbReference type="SAM" id="Phobius"/>
    </source>
</evidence>
<proteinExistence type="predicted"/>
<evidence type="ECO:0000313" key="7">
    <source>
        <dbReference type="EMBL" id="PIE82741.1"/>
    </source>
</evidence>
<name>A0A2G6PDW7_9GAMM</name>
<feature type="transmembrane region" description="Helical" evidence="5">
    <location>
        <begin position="119"/>
        <end position="138"/>
    </location>
</feature>
<comment type="caution">
    <text evidence="7">The sequence shown here is derived from an EMBL/GenBank/DDBJ whole genome shotgun (WGS) entry which is preliminary data.</text>
</comment>
<dbReference type="InterPro" id="IPR051533">
    <property type="entry name" value="WaaL-like"/>
</dbReference>
<reference evidence="7 8" key="1">
    <citation type="submission" date="2017-10" db="EMBL/GenBank/DDBJ databases">
        <title>Novel microbial diversity and functional potential in the marine mammal oral microbiome.</title>
        <authorList>
            <person name="Dudek N.K."/>
            <person name="Sun C.L."/>
            <person name="Burstein D."/>
            <person name="Kantor R.S."/>
            <person name="Aliaga Goltsman D.S."/>
            <person name="Bik E.M."/>
            <person name="Thomas B.C."/>
            <person name="Banfield J.F."/>
            <person name="Relman D.A."/>
        </authorList>
    </citation>
    <scope>NUCLEOTIDE SEQUENCE [LARGE SCALE GENOMIC DNA]</scope>
    <source>
        <strain evidence="7">DOLJORAL78_50_517</strain>
    </source>
</reference>
<dbReference type="InterPro" id="IPR007016">
    <property type="entry name" value="O-antigen_ligase-rel_domated"/>
</dbReference>
<feature type="transmembrane region" description="Helical" evidence="5">
    <location>
        <begin position="318"/>
        <end position="338"/>
    </location>
</feature>
<dbReference type="EMBL" id="PDTV01000013">
    <property type="protein sequence ID" value="PIE82741.1"/>
    <property type="molecule type" value="Genomic_DNA"/>
</dbReference>
<feature type="transmembrane region" description="Helical" evidence="5">
    <location>
        <begin position="158"/>
        <end position="174"/>
    </location>
</feature>
<feature type="transmembrane region" description="Helical" evidence="5">
    <location>
        <begin position="350"/>
        <end position="371"/>
    </location>
</feature>
<feature type="transmembrane region" description="Helical" evidence="5">
    <location>
        <begin position="60"/>
        <end position="77"/>
    </location>
</feature>
<evidence type="ECO:0000256" key="1">
    <source>
        <dbReference type="ARBA" id="ARBA00004141"/>
    </source>
</evidence>
<dbReference type="AlphaFoldDB" id="A0A2G6PDW7"/>
<sequence>MKHRAIPMLQHAFFQWGWLIAAILPLTQLGGRGLFNTLVSIYALWGLSTLWNHRYHLDRWLAPLYLALLGLFLLSIAGSTDPVRSIQTWLQFTVNSIVLLLVPIALCESTDNIERFIKTLALSGLLMLVGLYLMLPWYVLELSGEPFSPITQLKEDNLPFLLPFMLAGIWWYCPQRWRIMAMTSVTMVAVAYVALAEGRAALLGLVVGLTVFCWRVLNWRLWRISSVALLVLIAGIAMNSTPFNKVELDPGHPLDAFTAGRTILWQQALENPPVQPWLGVGIGNGRTATQMLSFDLGGITHQVRHLHNFVLDAWYETGFLGAGLLLALIATALIRLAHHWRCLSTIDQQRAGVLLAATLALMATGLLSFSYTTRQFSCYLFICLGGLSYFSQQHNTDTAL</sequence>
<feature type="domain" description="O-antigen ligase-related" evidence="6">
    <location>
        <begin position="189"/>
        <end position="325"/>
    </location>
</feature>
<feature type="transmembrane region" description="Helical" evidence="5">
    <location>
        <begin position="179"/>
        <end position="195"/>
    </location>
</feature>
<evidence type="ECO:0000259" key="6">
    <source>
        <dbReference type="Pfam" id="PF04932"/>
    </source>
</evidence>
<evidence type="ECO:0000313" key="8">
    <source>
        <dbReference type="Proteomes" id="UP000229278"/>
    </source>
</evidence>
<dbReference type="PANTHER" id="PTHR37422">
    <property type="entry name" value="TEICHURONIC ACID BIOSYNTHESIS PROTEIN TUAE"/>
    <property type="match status" value="1"/>
</dbReference>
<accession>A0A2G6PDW7</accession>
<keyword evidence="2 5" id="KW-0812">Transmembrane</keyword>
<feature type="transmembrane region" description="Helical" evidence="5">
    <location>
        <begin position="12"/>
        <end position="28"/>
    </location>
</feature>
<comment type="subcellular location">
    <subcellularLocation>
        <location evidence="1">Membrane</location>
        <topology evidence="1">Multi-pass membrane protein</topology>
    </subcellularLocation>
</comment>
<dbReference type="Pfam" id="PF04932">
    <property type="entry name" value="Wzy_C"/>
    <property type="match status" value="1"/>
</dbReference>
<dbReference type="Proteomes" id="UP000229278">
    <property type="component" value="Unassembled WGS sequence"/>
</dbReference>
<dbReference type="GO" id="GO:0016020">
    <property type="term" value="C:membrane"/>
    <property type="evidence" value="ECO:0007669"/>
    <property type="project" value="UniProtKB-SubCell"/>
</dbReference>
<keyword evidence="4 5" id="KW-0472">Membrane</keyword>
<protein>
    <recommendedName>
        <fullName evidence="6">O-antigen ligase-related domain-containing protein</fullName>
    </recommendedName>
</protein>
<dbReference type="PANTHER" id="PTHR37422:SF23">
    <property type="entry name" value="TEICHURONIC ACID BIOSYNTHESIS PROTEIN TUAE"/>
    <property type="match status" value="1"/>
</dbReference>
<evidence type="ECO:0000256" key="3">
    <source>
        <dbReference type="ARBA" id="ARBA00022989"/>
    </source>
</evidence>